<reference evidence="2" key="1">
    <citation type="submission" date="2021-12" db="EMBL/GenBank/DDBJ databases">
        <authorList>
            <person name="Zaccaron A."/>
            <person name="Stergiopoulos I."/>
        </authorList>
    </citation>
    <scope>NUCLEOTIDE SEQUENCE</scope>
    <source>
        <strain evidence="2">Race5_Kim</strain>
    </source>
</reference>
<dbReference type="Proteomes" id="UP000756132">
    <property type="component" value="Chromosome 1"/>
</dbReference>
<dbReference type="RefSeq" id="XP_047755626.1">
    <property type="nucleotide sequence ID" value="XM_047899725.1"/>
</dbReference>
<protein>
    <recommendedName>
        <fullName evidence="1">Luciferase domain-containing protein</fullName>
    </recommendedName>
</protein>
<dbReference type="AlphaFoldDB" id="A0A9Q8L5I1"/>
<reference evidence="2" key="2">
    <citation type="journal article" date="2022" name="Microb. Genom.">
        <title>A chromosome-scale genome assembly of the tomato pathogen Cladosporium fulvum reveals a compartmentalized genome architecture and the presence of a dispensable chromosome.</title>
        <authorList>
            <person name="Zaccaron A.Z."/>
            <person name="Chen L.H."/>
            <person name="Samaras A."/>
            <person name="Stergiopoulos I."/>
        </authorList>
    </citation>
    <scope>NUCLEOTIDE SEQUENCE</scope>
    <source>
        <strain evidence="2">Race5_Kim</strain>
    </source>
</reference>
<accession>A0A9Q8L5I1</accession>
<sequence>MSSISFPAGHHAPRSLHSTWKQMPVWSKASLMVVTSSSALFITLFLNSYRKWKAMGPGGLPYSMKGYLLNLYVTLSMAYSDTKTIAVYERPGDFSSQWLQASEAERSESQKVFLKTPLQHRVGPPTRALPFAIPQREKNADVDVDAELRRKYLAAFDELQHTNSETTEWKTSLLEKRGKALFLKSNLPLRCLAAPSHREICHIHSSDMSAHVTLSLADAREVITKGFGERHRLSGTKLLPLGYTMLYVPRSSDEVDVLVNILQAGIDYMRSG</sequence>
<dbReference type="InterPro" id="IPR048273">
    <property type="entry name" value="Luciferase"/>
</dbReference>
<name>A0A9Q8L5I1_PASFU</name>
<dbReference type="InterPro" id="IPR040841">
    <property type="entry name" value="Luciferase_dom"/>
</dbReference>
<dbReference type="EMBL" id="CP090163">
    <property type="protein sequence ID" value="UJO11260.1"/>
    <property type="molecule type" value="Genomic_DNA"/>
</dbReference>
<dbReference type="PANTHER" id="PTHR38695">
    <property type="entry name" value="AMINO ACID PERMEASE_ SLC12A DOMAIN-CONTAINING PROTEIN"/>
    <property type="match status" value="1"/>
</dbReference>
<dbReference type="PANTHER" id="PTHR38695:SF1">
    <property type="entry name" value="AMINO ACID PERMEASE_ SLC12A DOMAIN-CONTAINING PROTEIN"/>
    <property type="match status" value="1"/>
</dbReference>
<dbReference type="KEGG" id="ffu:CLAFUR5_00577"/>
<gene>
    <name evidence="2" type="ORF">CLAFUR5_00577</name>
</gene>
<dbReference type="Pfam" id="PF17648">
    <property type="entry name" value="Luciferase"/>
    <property type="match status" value="1"/>
</dbReference>
<dbReference type="GeneID" id="71980455"/>
<evidence type="ECO:0000259" key="1">
    <source>
        <dbReference type="Pfam" id="PF17648"/>
    </source>
</evidence>
<organism evidence="2 3">
    <name type="scientific">Passalora fulva</name>
    <name type="common">Tomato leaf mold</name>
    <name type="synonym">Cladosporium fulvum</name>
    <dbReference type="NCBI Taxonomy" id="5499"/>
    <lineage>
        <taxon>Eukaryota</taxon>
        <taxon>Fungi</taxon>
        <taxon>Dikarya</taxon>
        <taxon>Ascomycota</taxon>
        <taxon>Pezizomycotina</taxon>
        <taxon>Dothideomycetes</taxon>
        <taxon>Dothideomycetidae</taxon>
        <taxon>Mycosphaerellales</taxon>
        <taxon>Mycosphaerellaceae</taxon>
        <taxon>Fulvia</taxon>
    </lineage>
</organism>
<proteinExistence type="predicted"/>
<evidence type="ECO:0000313" key="2">
    <source>
        <dbReference type="EMBL" id="UJO11260.1"/>
    </source>
</evidence>
<keyword evidence="3" id="KW-1185">Reference proteome</keyword>
<dbReference type="OrthoDB" id="5358398at2759"/>
<feature type="domain" description="Luciferase" evidence="1">
    <location>
        <begin position="197"/>
        <end position="264"/>
    </location>
</feature>
<evidence type="ECO:0000313" key="3">
    <source>
        <dbReference type="Proteomes" id="UP000756132"/>
    </source>
</evidence>